<proteinExistence type="predicted"/>
<protein>
    <submittedName>
        <fullName evidence="1">Membrane-bound protein LytA</fullName>
    </submittedName>
</protein>
<dbReference type="AlphaFoldDB" id="A0A140LDJ6"/>
<evidence type="ECO:0000313" key="1">
    <source>
        <dbReference type="EMBL" id="KXG78621.1"/>
    </source>
</evidence>
<organism evidence="1 2">
    <name type="scientific">Thermotalea metallivorans</name>
    <dbReference type="NCBI Taxonomy" id="520762"/>
    <lineage>
        <taxon>Bacteria</taxon>
        <taxon>Bacillati</taxon>
        <taxon>Bacillota</taxon>
        <taxon>Clostridia</taxon>
        <taxon>Peptostreptococcales</taxon>
        <taxon>Thermotaleaceae</taxon>
        <taxon>Thermotalea</taxon>
    </lineage>
</organism>
<dbReference type="EMBL" id="LOEE01000004">
    <property type="protein sequence ID" value="KXG78621.1"/>
    <property type="molecule type" value="Genomic_DNA"/>
</dbReference>
<accession>A0A140LDJ6</accession>
<gene>
    <name evidence="1" type="primary">lytA</name>
    <name evidence="1" type="ORF">AN619_01470</name>
</gene>
<dbReference type="STRING" id="520762.AN619_01470"/>
<evidence type="ECO:0000313" key="2">
    <source>
        <dbReference type="Proteomes" id="UP000070456"/>
    </source>
</evidence>
<name>A0A140LDJ6_9FIRM</name>
<dbReference type="OrthoDB" id="2067368at2"/>
<comment type="caution">
    <text evidence="1">The sequence shown here is derived from an EMBL/GenBank/DDBJ whole genome shotgun (WGS) entry which is preliminary data.</text>
</comment>
<keyword evidence="2" id="KW-1185">Reference proteome</keyword>
<sequence>MFIDWYFKLRVLAGCGFKKPEEQKGPETVANQPVQNEEPQDVKRVAGVHVGQIDGNSIEVQMDGEPMVFCMVDIGKAIDDIEEGQKVSVEYEEGENGQLLLVKIEKID</sequence>
<dbReference type="RefSeq" id="WP_068554100.1">
    <property type="nucleotide sequence ID" value="NZ_LOEE01000004.1"/>
</dbReference>
<reference evidence="1 2" key="1">
    <citation type="submission" date="2015-12" db="EMBL/GenBank/DDBJ databases">
        <title>Draft genome sequence of the thermoanaerobe Thermotalea metallivorans, an isolate from the runoff channel of the Great Artesian Basin, Australia.</title>
        <authorList>
            <person name="Patel B.K."/>
        </authorList>
    </citation>
    <scope>NUCLEOTIDE SEQUENCE [LARGE SCALE GENOMIC DNA]</scope>
    <source>
        <strain evidence="1 2">B2-1</strain>
    </source>
</reference>
<dbReference type="Proteomes" id="UP000070456">
    <property type="component" value="Unassembled WGS sequence"/>
</dbReference>